<dbReference type="Ensembl" id="ENSJJAT00000012811.1">
    <property type="protein sequence ID" value="ENSJJAP00000006418.1"/>
    <property type="gene ID" value="ENSJJAG00000011095.1"/>
</dbReference>
<dbReference type="AlphaFoldDB" id="A0A8C5KAX2"/>
<sequence length="52" mass="6312">MLRQENCTFNACLGKFKSEYLTGFHKRKVERKKAAIEELKQRLKQEQKKLRE</sequence>
<dbReference type="GO" id="GO:0005730">
    <property type="term" value="C:nucleolus"/>
    <property type="evidence" value="ECO:0007669"/>
    <property type="project" value="UniProtKB-SubCell"/>
</dbReference>
<dbReference type="Pfam" id="PF09805">
    <property type="entry name" value="Nop25"/>
    <property type="match status" value="1"/>
</dbReference>
<dbReference type="PANTHER" id="PTHR14577:SF0">
    <property type="entry name" value="NUCLEOLAR PROTEIN 12"/>
    <property type="match status" value="1"/>
</dbReference>
<dbReference type="GO" id="GO:0019843">
    <property type="term" value="F:rRNA binding"/>
    <property type="evidence" value="ECO:0007669"/>
    <property type="project" value="UniProtKB-KW"/>
</dbReference>
<accession>A0A8C5KAX2</accession>
<protein>
    <recommendedName>
        <fullName evidence="4">Nucleolar protein 12</fullName>
    </recommendedName>
</protein>
<evidence type="ECO:0000256" key="1">
    <source>
        <dbReference type="ARBA" id="ARBA00004604"/>
    </source>
</evidence>
<evidence type="ECO:0000256" key="3">
    <source>
        <dbReference type="ARBA" id="ARBA00011569"/>
    </source>
</evidence>
<comment type="function">
    <text evidence="8">Multifunctional RNA binding protein that plays a role in RNA metabolism and DNA maintenance. Participates in the resolution of DNA stress and the maintenance of genome integrity by localizing to sites of DNA insults. Also plays a role in proper nucleolar organization by limiting nucleolar size and regulating nucleolar number. Mechanistically, regulates the nucleolar levels of fibrillarin and nucleolin, two key players in pre-rRNA processing and ribosome assembly.</text>
</comment>
<organism evidence="9 10">
    <name type="scientific">Jaculus jaculus</name>
    <name type="common">Lesser Egyptian jerboa</name>
    <dbReference type="NCBI Taxonomy" id="51337"/>
    <lineage>
        <taxon>Eukaryota</taxon>
        <taxon>Metazoa</taxon>
        <taxon>Chordata</taxon>
        <taxon>Craniata</taxon>
        <taxon>Vertebrata</taxon>
        <taxon>Euteleostomi</taxon>
        <taxon>Mammalia</taxon>
        <taxon>Eutheria</taxon>
        <taxon>Euarchontoglires</taxon>
        <taxon>Glires</taxon>
        <taxon>Rodentia</taxon>
        <taxon>Myomorpha</taxon>
        <taxon>Dipodoidea</taxon>
        <taxon>Dipodidae</taxon>
        <taxon>Dipodinae</taxon>
        <taxon>Jaculus</taxon>
    </lineage>
</organism>
<comment type="similarity">
    <text evidence="2">Belongs to the RRP17 family.</text>
</comment>
<keyword evidence="10" id="KW-1185">Reference proteome</keyword>
<keyword evidence="7" id="KW-0539">Nucleus</keyword>
<reference evidence="9" key="2">
    <citation type="submission" date="2025-09" db="UniProtKB">
        <authorList>
            <consortium name="Ensembl"/>
        </authorList>
    </citation>
    <scope>IDENTIFICATION</scope>
</reference>
<evidence type="ECO:0000256" key="2">
    <source>
        <dbReference type="ARBA" id="ARBA00007175"/>
    </source>
</evidence>
<keyword evidence="6" id="KW-0175">Coiled coil</keyword>
<comment type="subcellular location">
    <subcellularLocation>
        <location evidence="1">Nucleus</location>
        <location evidence="1">Nucleolus</location>
    </subcellularLocation>
</comment>
<name>A0A8C5KAX2_JACJA</name>
<evidence type="ECO:0000256" key="6">
    <source>
        <dbReference type="ARBA" id="ARBA00023054"/>
    </source>
</evidence>
<dbReference type="Proteomes" id="UP000694385">
    <property type="component" value="Unassembled WGS sequence"/>
</dbReference>
<reference evidence="9" key="1">
    <citation type="submission" date="2025-08" db="UniProtKB">
        <authorList>
            <consortium name="Ensembl"/>
        </authorList>
    </citation>
    <scope>IDENTIFICATION</scope>
</reference>
<keyword evidence="5" id="KW-0694">RNA-binding</keyword>
<dbReference type="GeneTree" id="ENSGT00980000199993"/>
<evidence type="ECO:0000256" key="4">
    <source>
        <dbReference type="ARBA" id="ARBA00015520"/>
    </source>
</evidence>
<evidence type="ECO:0000313" key="9">
    <source>
        <dbReference type="Ensembl" id="ENSJJAP00000006418.1"/>
    </source>
</evidence>
<comment type="subunit">
    <text evidence="3">Interacts with KIAA1191.</text>
</comment>
<evidence type="ECO:0000256" key="5">
    <source>
        <dbReference type="ARBA" id="ARBA00022730"/>
    </source>
</evidence>
<evidence type="ECO:0000313" key="10">
    <source>
        <dbReference type="Proteomes" id="UP000694385"/>
    </source>
</evidence>
<evidence type="ECO:0000256" key="7">
    <source>
        <dbReference type="ARBA" id="ARBA00023242"/>
    </source>
</evidence>
<evidence type="ECO:0000256" key="8">
    <source>
        <dbReference type="ARBA" id="ARBA00057078"/>
    </source>
</evidence>
<dbReference type="InterPro" id="IPR019186">
    <property type="entry name" value="Nucleolar_protein_12"/>
</dbReference>
<dbReference type="PANTHER" id="PTHR14577">
    <property type="entry name" value="NUCLEOLAR PROTEIN 12"/>
    <property type="match status" value="1"/>
</dbReference>
<keyword evidence="5" id="KW-0699">rRNA-binding</keyword>
<proteinExistence type="inferred from homology"/>